<accession>A0A0B6WSE4</accession>
<protein>
    <submittedName>
        <fullName evidence="2">Haloacid dehalogenase superfamily protein, phosphoserine phosphatase/2,3-diketo-5-methylthio-1-phosphopentane phosphatase</fullName>
    </submittedName>
</protein>
<evidence type="ECO:0000313" key="3">
    <source>
        <dbReference type="Proteomes" id="UP000031518"/>
    </source>
</evidence>
<dbReference type="NCBIfam" id="TIGR01488">
    <property type="entry name" value="HAD-SF-IB"/>
    <property type="match status" value="1"/>
</dbReference>
<dbReference type="InterPro" id="IPR036412">
    <property type="entry name" value="HAD-like_sf"/>
</dbReference>
<dbReference type="InterPro" id="IPR023214">
    <property type="entry name" value="HAD_sf"/>
</dbReference>
<dbReference type="EMBL" id="CBXV010000001">
    <property type="protein sequence ID" value="CDM64128.1"/>
    <property type="molecule type" value="Genomic_DNA"/>
</dbReference>
<dbReference type="AlphaFoldDB" id="A0A0B6WSE4"/>
<evidence type="ECO:0000256" key="1">
    <source>
        <dbReference type="ARBA" id="ARBA00022801"/>
    </source>
</evidence>
<dbReference type="Gene3D" id="3.90.1470.20">
    <property type="match status" value="1"/>
</dbReference>
<dbReference type="InterPro" id="IPR006384">
    <property type="entry name" value="HAD_hydro_PyrdxlP_Pase-like"/>
</dbReference>
<dbReference type="STRING" id="454194.PYK22_00120"/>
<dbReference type="NCBIfam" id="TIGR01489">
    <property type="entry name" value="DKMTPPase-SF"/>
    <property type="match status" value="1"/>
</dbReference>
<organism evidence="2 3">
    <name type="scientific">Pyrinomonas methylaliphatogenes</name>
    <dbReference type="NCBI Taxonomy" id="454194"/>
    <lineage>
        <taxon>Bacteria</taxon>
        <taxon>Pseudomonadati</taxon>
        <taxon>Acidobacteriota</taxon>
        <taxon>Blastocatellia</taxon>
        <taxon>Blastocatellales</taxon>
        <taxon>Pyrinomonadaceae</taxon>
        <taxon>Pyrinomonas</taxon>
    </lineage>
</organism>
<reference evidence="2 3" key="2">
    <citation type="submission" date="2015-01" db="EMBL/GenBank/DDBJ databases">
        <title>Complete genome sequence of Pyrinomonas methylaliphatogenes type strain K22T.</title>
        <authorList>
            <person name="Lee K.C.Y."/>
            <person name="Power J.F."/>
            <person name="Dunfield P.F."/>
            <person name="Morgan X.C."/>
            <person name="Huttenhower C."/>
            <person name="Stott M.B."/>
        </authorList>
    </citation>
    <scope>NUCLEOTIDE SEQUENCE [LARGE SCALE GENOMIC DNA]</scope>
    <source>
        <strain evidence="2 3">K22</strain>
    </source>
</reference>
<dbReference type="SUPFAM" id="SSF56784">
    <property type="entry name" value="HAD-like"/>
    <property type="match status" value="1"/>
</dbReference>
<keyword evidence="3" id="KW-1185">Reference proteome</keyword>
<dbReference type="Pfam" id="PF12710">
    <property type="entry name" value="HAD"/>
    <property type="match status" value="1"/>
</dbReference>
<proteinExistence type="predicted"/>
<dbReference type="RefSeq" id="WP_060635176.1">
    <property type="nucleotide sequence ID" value="NZ_CBXV010000001.1"/>
</dbReference>
<reference evidence="2 3" key="1">
    <citation type="submission" date="2013-12" db="EMBL/GenBank/DDBJ databases">
        <authorList>
            <person name="Stott M."/>
        </authorList>
    </citation>
    <scope>NUCLEOTIDE SEQUENCE [LARGE SCALE GENOMIC DNA]</scope>
    <source>
        <strain evidence="2 3">K22</strain>
    </source>
</reference>
<name>A0A0B6WSE4_9BACT</name>
<dbReference type="GO" id="GO:0016791">
    <property type="term" value="F:phosphatase activity"/>
    <property type="evidence" value="ECO:0007669"/>
    <property type="project" value="InterPro"/>
</dbReference>
<dbReference type="Proteomes" id="UP000031518">
    <property type="component" value="Unassembled WGS sequence"/>
</dbReference>
<keyword evidence="1" id="KW-0378">Hydrolase</keyword>
<sequence length="236" mass="26139">MKNVLFLDFDGTITQCDVTDLILEAFAEPQWRAIEADWEAGRMGSRDCLHAQMRLVRASRRELDDLLDSIEIDDGFGGLLEVCACNSIQVHIVSEGFDYCIRRILARSAELTPLLRGVRICASHLEPEGDRWRIEFPFAHHSCPHGCATCKPMVMRLLARASARAIFVGDGLSDRYAAQHADEVFAKGRLADFCATRGIAFFPYARLAEVAAHLAARGDALNGRADEEILVGMEAS</sequence>
<dbReference type="PANTHER" id="PTHR28181:SF2">
    <property type="entry name" value="PHOSPHORIC MONOESTER HYDROLASE"/>
    <property type="match status" value="1"/>
</dbReference>
<gene>
    <name evidence="2" type="ORF">PYK22_00120</name>
</gene>
<dbReference type="InterPro" id="IPR050849">
    <property type="entry name" value="HAD-like_hydrolase_phosphatase"/>
</dbReference>
<dbReference type="PANTHER" id="PTHR28181">
    <property type="entry name" value="UPF0655 PROTEIN YCR015C"/>
    <property type="match status" value="1"/>
</dbReference>
<dbReference type="Gene3D" id="3.40.50.1000">
    <property type="entry name" value="HAD superfamily/HAD-like"/>
    <property type="match status" value="1"/>
</dbReference>
<evidence type="ECO:0000313" key="2">
    <source>
        <dbReference type="EMBL" id="CDM64128.1"/>
    </source>
</evidence>
<dbReference type="OrthoDB" id="9790031at2"/>